<name>A0A2L0EY84_SORCE</name>
<dbReference type="Gene3D" id="3.40.190.170">
    <property type="entry name" value="Bacterial extracellular solute-binding protein, family 7"/>
    <property type="match status" value="1"/>
</dbReference>
<dbReference type="GO" id="GO:0055085">
    <property type="term" value="P:transmembrane transport"/>
    <property type="evidence" value="ECO:0007669"/>
    <property type="project" value="InterPro"/>
</dbReference>
<dbReference type="Pfam" id="PF03480">
    <property type="entry name" value="DctP"/>
    <property type="match status" value="1"/>
</dbReference>
<dbReference type="PANTHER" id="PTHR33376:SF4">
    <property type="entry name" value="SIALIC ACID-BINDING PERIPLASMIC PROTEIN SIAP"/>
    <property type="match status" value="1"/>
</dbReference>
<evidence type="ECO:0000313" key="4">
    <source>
        <dbReference type="Proteomes" id="UP000238348"/>
    </source>
</evidence>
<evidence type="ECO:0000256" key="2">
    <source>
        <dbReference type="SAM" id="SignalP"/>
    </source>
</evidence>
<feature type="chain" id="PRO_5014701193" evidence="2">
    <location>
        <begin position="26"/>
        <end position="331"/>
    </location>
</feature>
<dbReference type="InterPro" id="IPR038404">
    <property type="entry name" value="TRAP_DctP_sf"/>
</dbReference>
<dbReference type="CDD" id="cd13603">
    <property type="entry name" value="PBP2_TRAP_Siap_TeaA_like"/>
    <property type="match status" value="1"/>
</dbReference>
<dbReference type="NCBIfam" id="NF037995">
    <property type="entry name" value="TRAP_S1"/>
    <property type="match status" value="1"/>
</dbReference>
<dbReference type="AlphaFoldDB" id="A0A2L0EY84"/>
<dbReference type="InterPro" id="IPR018389">
    <property type="entry name" value="DctP_fam"/>
</dbReference>
<proteinExistence type="predicted"/>
<keyword evidence="1 2" id="KW-0732">Signal</keyword>
<evidence type="ECO:0000313" key="3">
    <source>
        <dbReference type="EMBL" id="AUX44267.1"/>
    </source>
</evidence>
<sequence>MAHRRTFVIAASSLFVASLAAPAEAHRPAYTVRVATPFATGHILADTANKFKELLEAKTNGRIKVQVSTSILNEQTINPAMTSCEAEERVADIMLTGGQPIQDWAPQYFFFNGPYVIRDYEHFQNVWGGELGQEAQDLILAGGNVETLGTVYRGFRQFTSNAPMSGPADFVGLDLRLPPVPDWIAVWSSLGAAPVQVPLTGIYAALEDGAADASEGDLTQIRSLNLHEVQSHLSLTNHLVGFGLVLANECFMDGLSAGDERKIRKTMRRAVKWGSADMAARESTLLAELESLGMTVVTPDAAAIRAAAEPAIGSLFAARWNVTTWREVLSY</sequence>
<evidence type="ECO:0000256" key="1">
    <source>
        <dbReference type="ARBA" id="ARBA00022729"/>
    </source>
</evidence>
<feature type="signal peptide" evidence="2">
    <location>
        <begin position="1"/>
        <end position="25"/>
    </location>
</feature>
<dbReference type="PANTHER" id="PTHR33376">
    <property type="match status" value="1"/>
</dbReference>
<reference evidence="3 4" key="1">
    <citation type="submission" date="2015-09" db="EMBL/GenBank/DDBJ databases">
        <title>Sorangium comparison.</title>
        <authorList>
            <person name="Zaburannyi N."/>
            <person name="Bunk B."/>
            <person name="Overmann J."/>
            <person name="Mueller R."/>
        </authorList>
    </citation>
    <scope>NUCLEOTIDE SEQUENCE [LARGE SCALE GENOMIC DNA]</scope>
    <source>
        <strain evidence="3 4">So ce26</strain>
    </source>
</reference>
<dbReference type="EMBL" id="CP012673">
    <property type="protein sequence ID" value="AUX44267.1"/>
    <property type="molecule type" value="Genomic_DNA"/>
</dbReference>
<gene>
    <name evidence="3" type="ORF">SOCE26_057310</name>
</gene>
<organism evidence="3 4">
    <name type="scientific">Sorangium cellulosum</name>
    <name type="common">Polyangium cellulosum</name>
    <dbReference type="NCBI Taxonomy" id="56"/>
    <lineage>
        <taxon>Bacteria</taxon>
        <taxon>Pseudomonadati</taxon>
        <taxon>Myxococcota</taxon>
        <taxon>Polyangia</taxon>
        <taxon>Polyangiales</taxon>
        <taxon>Polyangiaceae</taxon>
        <taxon>Sorangium</taxon>
    </lineage>
</organism>
<protein>
    <submittedName>
        <fullName evidence="3">C4-dicarboxylate ABC transporter substrate-binding protein</fullName>
    </submittedName>
</protein>
<dbReference type="Proteomes" id="UP000238348">
    <property type="component" value="Chromosome"/>
</dbReference>
<accession>A0A2L0EY84</accession>